<name>A0A8R1TU56_ONCVO</name>
<sequence length="912" mass="105647">MTTSVLDDENFHIKELNRIFLSCAKNGATHLDASGLQDLCIQLNLSSFADVILERILSGCTIVDFTIFKERFLQLLPDIISVTTIAENLENNAEKNLSKLGIEPHGFLTRCEARILCKNTPELNSLGVFEIDELFDQADTNHMGHITLAQFLTQYYMQKQLSEEVNFITETFVSSVNLFEALDPSNTGTIRCQELLEHWRACGISIEQGLYVLKLFGQPLEGTVNAISLSSNLEQQLGNLAAAPTASIIIRVALLSLHAFIDHIRCSLKEAELRAEHFHKQYQQANQRHVLLIEELEQNQLSVEQAYEQRFRSSDERYRTKISQIEERFSQEKKDLLTELEKAEEELARFRKNESSYRTRLQLLERQCTRITEEAKELSEAMQQLEQMNRHLRSELNKALQPRTMEETQPTMMMRHRVELLIAHNKRLREKIEELISNGKKRNGHLNTVEPLYSHWTSMFRLEILALKRRREGKPIDTLSEMESEPESIFMRSRKRRMLKVKERKRRHDRIARVIENSSSNEWVANARRDKERASDVGLNKKLKQALMEDQQDSMIEQIKEQHRKEIAALMHSANKTLADALTDQQRQITLRQLLFFEKERRQFQIKLVTERNILERKFAEEKMKMIDRLQATFCEEFECELSRLKTVMSPPVSDDSRLFAHACEQDNGESSAIDDMKSIPTHGSTQSFSIVKPLKFSVLTEEFRKNGDSLFNRNNDIDMLNIEKTSPLPKTFCKNIWMVHGKCSHYEMIRIKLKQIHAAVAGDNNIVESGFEDVISSADSTAEEHAHLKNEIKKLSSRLCLAREKITELRAFFAKCSSGCMESFESWRTGRPADNCLATGNTYIRRKTSRDSTNILWIEQLKAENVLLSARLSESKELVKMLVREYSDQLTRTSRLGRFIRSIYSIDSDQL</sequence>
<keyword evidence="3" id="KW-0597">Phosphoprotein</keyword>
<dbReference type="PANTHER" id="PTHR18905:SF13">
    <property type="entry name" value="NON-CENTROSOMAL MICROTUBULE ARRAY"/>
    <property type="match status" value="1"/>
</dbReference>
<protein>
    <recommendedName>
        <fullName evidence="8">EF-hand domain-containing protein</fullName>
    </recommendedName>
</protein>
<dbReference type="OMA" id="HTICEST"/>
<dbReference type="GO" id="GO:0034454">
    <property type="term" value="P:microtubule anchoring at centrosome"/>
    <property type="evidence" value="ECO:0007669"/>
    <property type="project" value="TreeGrafter"/>
</dbReference>
<dbReference type="AlphaFoldDB" id="A0A8R1TU56"/>
<evidence type="ECO:0000256" key="5">
    <source>
        <dbReference type="SAM" id="Coils"/>
    </source>
</evidence>
<evidence type="ECO:0000256" key="4">
    <source>
        <dbReference type="ARBA" id="ARBA00023212"/>
    </source>
</evidence>
<organism evidence="6 7">
    <name type="scientific">Onchocerca volvulus</name>
    <dbReference type="NCBI Taxonomy" id="6282"/>
    <lineage>
        <taxon>Eukaryota</taxon>
        <taxon>Metazoa</taxon>
        <taxon>Ecdysozoa</taxon>
        <taxon>Nematoda</taxon>
        <taxon>Chromadorea</taxon>
        <taxon>Rhabditida</taxon>
        <taxon>Spirurina</taxon>
        <taxon>Spiruromorpha</taxon>
        <taxon>Filarioidea</taxon>
        <taxon>Onchocercidae</taxon>
        <taxon>Onchocerca</taxon>
    </lineage>
</organism>
<evidence type="ECO:0000313" key="7">
    <source>
        <dbReference type="Proteomes" id="UP000024404"/>
    </source>
</evidence>
<proteinExistence type="predicted"/>
<dbReference type="GO" id="GO:0005813">
    <property type="term" value="C:centrosome"/>
    <property type="evidence" value="ECO:0007669"/>
    <property type="project" value="UniProtKB-SubCell"/>
</dbReference>
<accession>A0A8R1TU56</accession>
<dbReference type="InterPro" id="IPR011992">
    <property type="entry name" value="EF-hand-dom_pair"/>
</dbReference>
<dbReference type="PANTHER" id="PTHR18905">
    <property type="entry name" value="NINEIN"/>
    <property type="match status" value="1"/>
</dbReference>
<dbReference type="EMBL" id="CMVM020000149">
    <property type="status" value="NOT_ANNOTATED_CDS"/>
    <property type="molecule type" value="Genomic_DNA"/>
</dbReference>
<dbReference type="EnsemblMetazoa" id="OVOC5187.1">
    <property type="protein sequence ID" value="OVOC5187.1"/>
    <property type="gene ID" value="WBGene00241996"/>
</dbReference>
<dbReference type="Proteomes" id="UP000024404">
    <property type="component" value="Unassembled WGS sequence"/>
</dbReference>
<evidence type="ECO:0008006" key="8">
    <source>
        <dbReference type="Google" id="ProtNLM"/>
    </source>
</evidence>
<feature type="coiled-coil region" evidence="5">
    <location>
        <begin position="326"/>
        <end position="438"/>
    </location>
</feature>
<feature type="coiled-coil region" evidence="5">
    <location>
        <begin position="268"/>
        <end position="299"/>
    </location>
</feature>
<dbReference type="SUPFAM" id="SSF47473">
    <property type="entry name" value="EF-hand"/>
    <property type="match status" value="1"/>
</dbReference>
<evidence type="ECO:0000256" key="2">
    <source>
        <dbReference type="ARBA" id="ARBA00022490"/>
    </source>
</evidence>
<evidence type="ECO:0000256" key="3">
    <source>
        <dbReference type="ARBA" id="ARBA00022553"/>
    </source>
</evidence>
<evidence type="ECO:0000256" key="1">
    <source>
        <dbReference type="ARBA" id="ARBA00004300"/>
    </source>
</evidence>
<reference evidence="6" key="2">
    <citation type="submission" date="2022-06" db="UniProtKB">
        <authorList>
            <consortium name="EnsemblMetazoa"/>
        </authorList>
    </citation>
    <scope>IDENTIFICATION</scope>
</reference>
<keyword evidence="4" id="KW-0206">Cytoskeleton</keyword>
<dbReference type="Gene3D" id="1.10.238.10">
    <property type="entry name" value="EF-hand"/>
    <property type="match status" value="1"/>
</dbReference>
<evidence type="ECO:0000313" key="6">
    <source>
        <dbReference type="EnsemblMetazoa" id="OVOC5187.1"/>
    </source>
</evidence>
<reference evidence="7" key="1">
    <citation type="submission" date="2013-10" db="EMBL/GenBank/DDBJ databases">
        <title>Genome sequencing of Onchocerca volvulus.</title>
        <authorList>
            <person name="Cotton J."/>
            <person name="Tsai J."/>
            <person name="Stanley E."/>
            <person name="Tracey A."/>
            <person name="Holroyd N."/>
            <person name="Lustigman S."/>
            <person name="Berriman M."/>
        </authorList>
    </citation>
    <scope>NUCLEOTIDE SEQUENCE</scope>
</reference>
<keyword evidence="7" id="KW-1185">Reference proteome</keyword>
<comment type="subcellular location">
    <subcellularLocation>
        <location evidence="1">Cytoplasm</location>
        <location evidence="1">Cytoskeleton</location>
        <location evidence="1">Microtubule organizing center</location>
        <location evidence="1">Centrosome</location>
    </subcellularLocation>
</comment>
<keyword evidence="5" id="KW-0175">Coiled coil</keyword>
<keyword evidence="2" id="KW-0963">Cytoplasm</keyword>